<dbReference type="Proteomes" id="UP001428341">
    <property type="component" value="Unassembled WGS sequence"/>
</dbReference>
<sequence>METIVFTTKERSYSYQEKPLNSMFGVDLCCNKFTGETPLQIGYLFRIRALNLSHDNLKGSIPPTFSNLKQIKSLDLYKNKFNGKIPPQLVELIALAVFSVVYNNLSDKIPEWTAQFTTLNESSYKGNLLLCGLPLPRSCNENRSLSSKPEDDDNCFVAWAVSTALLHYLM</sequence>
<evidence type="ECO:0000256" key="3">
    <source>
        <dbReference type="ARBA" id="ARBA00022737"/>
    </source>
</evidence>
<keyword evidence="3" id="KW-0677">Repeat</keyword>
<proteinExistence type="inferred from homology"/>
<name>A0AAP0MRI6_9ROSI</name>
<dbReference type="PANTHER" id="PTHR48062:SF21">
    <property type="entry name" value="RECEPTOR-LIKE PROTEIN 12"/>
    <property type="match status" value="1"/>
</dbReference>
<gene>
    <name evidence="5" type="ORF">WN944_010364</name>
</gene>
<protein>
    <submittedName>
        <fullName evidence="5">Uncharacterized protein</fullName>
    </submittedName>
</protein>
<evidence type="ECO:0000256" key="2">
    <source>
        <dbReference type="ARBA" id="ARBA00022614"/>
    </source>
</evidence>
<evidence type="ECO:0000256" key="4">
    <source>
        <dbReference type="ARBA" id="ARBA00023170"/>
    </source>
</evidence>
<evidence type="ECO:0000256" key="1">
    <source>
        <dbReference type="ARBA" id="ARBA00009592"/>
    </source>
</evidence>
<dbReference type="InterPro" id="IPR032675">
    <property type="entry name" value="LRR_dom_sf"/>
</dbReference>
<evidence type="ECO:0000313" key="6">
    <source>
        <dbReference type="Proteomes" id="UP001428341"/>
    </source>
</evidence>
<keyword evidence="6" id="KW-1185">Reference proteome</keyword>
<organism evidence="5 6">
    <name type="scientific">Citrus x changshan-huyou</name>
    <dbReference type="NCBI Taxonomy" id="2935761"/>
    <lineage>
        <taxon>Eukaryota</taxon>
        <taxon>Viridiplantae</taxon>
        <taxon>Streptophyta</taxon>
        <taxon>Embryophyta</taxon>
        <taxon>Tracheophyta</taxon>
        <taxon>Spermatophyta</taxon>
        <taxon>Magnoliopsida</taxon>
        <taxon>eudicotyledons</taxon>
        <taxon>Gunneridae</taxon>
        <taxon>Pentapetalae</taxon>
        <taxon>rosids</taxon>
        <taxon>malvids</taxon>
        <taxon>Sapindales</taxon>
        <taxon>Rutaceae</taxon>
        <taxon>Aurantioideae</taxon>
        <taxon>Citrus</taxon>
    </lineage>
</organism>
<dbReference type="EMBL" id="JBCGBO010000002">
    <property type="protein sequence ID" value="KAK9221933.1"/>
    <property type="molecule type" value="Genomic_DNA"/>
</dbReference>
<dbReference type="AlphaFoldDB" id="A0AAP0MRI6"/>
<dbReference type="InterPro" id="IPR051502">
    <property type="entry name" value="RLP_Defense_Trigger"/>
</dbReference>
<comment type="similarity">
    <text evidence="1">Belongs to the RLP family.</text>
</comment>
<dbReference type="FunFam" id="3.80.10.10:FF:000383">
    <property type="entry name" value="Leucine-rich repeat receptor protein kinase EMS1"/>
    <property type="match status" value="1"/>
</dbReference>
<dbReference type="PANTHER" id="PTHR48062">
    <property type="entry name" value="RECEPTOR-LIKE PROTEIN 14"/>
    <property type="match status" value="1"/>
</dbReference>
<reference evidence="5 6" key="1">
    <citation type="submission" date="2024-05" db="EMBL/GenBank/DDBJ databases">
        <title>Haplotype-resolved chromosome-level genome assembly of Huyou (Citrus changshanensis).</title>
        <authorList>
            <person name="Miao C."/>
            <person name="Chen W."/>
            <person name="Wu Y."/>
            <person name="Wang L."/>
            <person name="Zhao S."/>
            <person name="Grierson D."/>
            <person name="Xu C."/>
            <person name="Chen K."/>
        </authorList>
    </citation>
    <scope>NUCLEOTIDE SEQUENCE [LARGE SCALE GENOMIC DNA]</scope>
    <source>
        <strain evidence="5">01-14</strain>
        <tissue evidence="5">Leaf</tissue>
    </source>
</reference>
<accession>A0AAP0MRI6</accession>
<dbReference type="InterPro" id="IPR001611">
    <property type="entry name" value="Leu-rich_rpt"/>
</dbReference>
<dbReference type="Pfam" id="PF00560">
    <property type="entry name" value="LRR_1"/>
    <property type="match status" value="2"/>
</dbReference>
<dbReference type="Gene3D" id="3.80.10.10">
    <property type="entry name" value="Ribonuclease Inhibitor"/>
    <property type="match status" value="1"/>
</dbReference>
<dbReference type="SUPFAM" id="SSF52058">
    <property type="entry name" value="L domain-like"/>
    <property type="match status" value="1"/>
</dbReference>
<keyword evidence="2" id="KW-0433">Leucine-rich repeat</keyword>
<evidence type="ECO:0000313" key="5">
    <source>
        <dbReference type="EMBL" id="KAK9221933.1"/>
    </source>
</evidence>
<keyword evidence="4" id="KW-0675">Receptor</keyword>
<comment type="caution">
    <text evidence="5">The sequence shown here is derived from an EMBL/GenBank/DDBJ whole genome shotgun (WGS) entry which is preliminary data.</text>
</comment>